<feature type="domain" description="Myb/SANT-like DNA-binding" evidence="1">
    <location>
        <begin position="9"/>
        <end position="71"/>
    </location>
</feature>
<evidence type="ECO:0000313" key="3">
    <source>
        <dbReference type="Proteomes" id="UP001497382"/>
    </source>
</evidence>
<evidence type="ECO:0000259" key="1">
    <source>
        <dbReference type="Pfam" id="PF13837"/>
    </source>
</evidence>
<organism evidence="2 3">
    <name type="scientific">Larinioides sclopetarius</name>
    <dbReference type="NCBI Taxonomy" id="280406"/>
    <lineage>
        <taxon>Eukaryota</taxon>
        <taxon>Metazoa</taxon>
        <taxon>Ecdysozoa</taxon>
        <taxon>Arthropoda</taxon>
        <taxon>Chelicerata</taxon>
        <taxon>Arachnida</taxon>
        <taxon>Araneae</taxon>
        <taxon>Araneomorphae</taxon>
        <taxon>Entelegynae</taxon>
        <taxon>Araneoidea</taxon>
        <taxon>Araneidae</taxon>
        <taxon>Larinioides</taxon>
    </lineage>
</organism>
<dbReference type="Proteomes" id="UP001497382">
    <property type="component" value="Unassembled WGS sequence"/>
</dbReference>
<comment type="caution">
    <text evidence="2">The sequence shown here is derived from an EMBL/GenBank/DDBJ whole genome shotgun (WGS) entry which is preliminary data.</text>
</comment>
<dbReference type="Pfam" id="PF13837">
    <property type="entry name" value="Myb_DNA-bind_4"/>
    <property type="match status" value="1"/>
</dbReference>
<protein>
    <recommendedName>
        <fullName evidence="1">Myb/SANT-like DNA-binding domain-containing protein</fullName>
    </recommendedName>
</protein>
<dbReference type="Gene3D" id="1.10.10.60">
    <property type="entry name" value="Homeodomain-like"/>
    <property type="match status" value="1"/>
</dbReference>
<proteinExistence type="predicted"/>
<evidence type="ECO:0000313" key="2">
    <source>
        <dbReference type="EMBL" id="CAL1288997.1"/>
    </source>
</evidence>
<dbReference type="InterPro" id="IPR044822">
    <property type="entry name" value="Myb_DNA-bind_4"/>
</dbReference>
<sequence>MGAIMRGRKLWDIDETKVLLKSWKDHVYMYRFLKKNSVKMPLYSAICRDLQKHGFKRSPPEIMNKMHNFRRGSTDFRWYKEVQEIMKMKKIEQNWRPTSELQMEQASELFHTLLAGENVPESVEVVTTNIPNDGKDSGSDLPCHTEIKYMKPEVSNDIQTSLPQLTGSIPKKSTATILLNICREFRNSNRQLEANDTAILELFKEQNDIFRKQTKLMMKLL</sequence>
<reference evidence="2 3" key="1">
    <citation type="submission" date="2024-04" db="EMBL/GenBank/DDBJ databases">
        <authorList>
            <person name="Rising A."/>
            <person name="Reimegard J."/>
            <person name="Sonavane S."/>
            <person name="Akerstrom W."/>
            <person name="Nylinder S."/>
            <person name="Hedman E."/>
            <person name="Kallberg Y."/>
        </authorList>
    </citation>
    <scope>NUCLEOTIDE SEQUENCE [LARGE SCALE GENOMIC DNA]</scope>
</reference>
<accession>A0AAV2AYI7</accession>
<gene>
    <name evidence="2" type="ORF">LARSCL_LOCUS15672</name>
</gene>
<name>A0AAV2AYI7_9ARAC</name>
<dbReference type="AlphaFoldDB" id="A0AAV2AYI7"/>
<dbReference type="EMBL" id="CAXIEN010000241">
    <property type="protein sequence ID" value="CAL1288997.1"/>
    <property type="molecule type" value="Genomic_DNA"/>
</dbReference>
<keyword evidence="3" id="KW-1185">Reference proteome</keyword>